<reference evidence="5 6" key="1">
    <citation type="journal article" date="2018" name="Front. Microbiol.">
        <title>Genome-Wide Analysis of Corynespora cassiicola Leaf Fall Disease Putative Effectors.</title>
        <authorList>
            <person name="Lopez D."/>
            <person name="Ribeiro S."/>
            <person name="Label P."/>
            <person name="Fumanal B."/>
            <person name="Venisse J.S."/>
            <person name="Kohler A."/>
            <person name="de Oliveira R.R."/>
            <person name="Labutti K."/>
            <person name="Lipzen A."/>
            <person name="Lail K."/>
            <person name="Bauer D."/>
            <person name="Ohm R.A."/>
            <person name="Barry K.W."/>
            <person name="Spatafora J."/>
            <person name="Grigoriev I.V."/>
            <person name="Martin F.M."/>
            <person name="Pujade-Renaud V."/>
        </authorList>
    </citation>
    <scope>NUCLEOTIDE SEQUENCE [LARGE SCALE GENOMIC DNA]</scope>
    <source>
        <strain evidence="5 6">Philippines</strain>
    </source>
</reference>
<evidence type="ECO:0008006" key="7">
    <source>
        <dbReference type="Google" id="ProtNLM"/>
    </source>
</evidence>
<dbReference type="PANTHER" id="PTHR47435:SF4">
    <property type="entry name" value="KELCH REPEAT PROTEIN (AFU_ORTHOLOGUE AFUA_5G12780)"/>
    <property type="match status" value="1"/>
</dbReference>
<keyword evidence="3" id="KW-1133">Transmembrane helix</keyword>
<evidence type="ECO:0000313" key="5">
    <source>
        <dbReference type="EMBL" id="PSN61858.1"/>
    </source>
</evidence>
<dbReference type="EMBL" id="KZ678143">
    <property type="protein sequence ID" value="PSN61858.1"/>
    <property type="molecule type" value="Genomic_DNA"/>
</dbReference>
<proteinExistence type="predicted"/>
<dbReference type="GO" id="GO:0019760">
    <property type="term" value="P:glucosinolate metabolic process"/>
    <property type="evidence" value="ECO:0007669"/>
    <property type="project" value="UniProtKB-ARBA"/>
</dbReference>
<dbReference type="PANTHER" id="PTHR47435">
    <property type="entry name" value="KELCH REPEAT PROTEIN (AFU_ORTHOLOGUE AFUA_5G12780)"/>
    <property type="match status" value="1"/>
</dbReference>
<dbReference type="OrthoDB" id="10251809at2759"/>
<dbReference type="STRING" id="1448308.A0A2T2N9Y6"/>
<dbReference type="InterPro" id="IPR015915">
    <property type="entry name" value="Kelch-typ_b-propeller"/>
</dbReference>
<feature type="chain" id="PRO_5015560390" description="Kelch repeat protein-like protein" evidence="4">
    <location>
        <begin position="23"/>
        <end position="567"/>
    </location>
</feature>
<keyword evidence="2" id="KW-0408">Iron</keyword>
<organism evidence="5 6">
    <name type="scientific">Corynespora cassiicola Philippines</name>
    <dbReference type="NCBI Taxonomy" id="1448308"/>
    <lineage>
        <taxon>Eukaryota</taxon>
        <taxon>Fungi</taxon>
        <taxon>Dikarya</taxon>
        <taxon>Ascomycota</taxon>
        <taxon>Pezizomycotina</taxon>
        <taxon>Dothideomycetes</taxon>
        <taxon>Pleosporomycetidae</taxon>
        <taxon>Pleosporales</taxon>
        <taxon>Corynesporascaceae</taxon>
        <taxon>Corynespora</taxon>
    </lineage>
</organism>
<evidence type="ECO:0000256" key="3">
    <source>
        <dbReference type="SAM" id="Phobius"/>
    </source>
</evidence>
<keyword evidence="4" id="KW-0732">Signal</keyword>
<evidence type="ECO:0000313" key="6">
    <source>
        <dbReference type="Proteomes" id="UP000240883"/>
    </source>
</evidence>
<evidence type="ECO:0000256" key="1">
    <source>
        <dbReference type="ARBA" id="ARBA00022737"/>
    </source>
</evidence>
<feature type="transmembrane region" description="Helical" evidence="3">
    <location>
        <begin position="465"/>
        <end position="487"/>
    </location>
</feature>
<evidence type="ECO:0000256" key="4">
    <source>
        <dbReference type="SAM" id="SignalP"/>
    </source>
</evidence>
<feature type="signal peptide" evidence="4">
    <location>
        <begin position="1"/>
        <end position="22"/>
    </location>
</feature>
<keyword evidence="6" id="KW-1185">Reference proteome</keyword>
<dbReference type="Proteomes" id="UP000240883">
    <property type="component" value="Unassembled WGS sequence"/>
</dbReference>
<sequence length="567" mass="63351">MRYHAKSLRTLVPVLLCHFVQCQKDPLNDFCRRFSHRTAVMNNKLYIDGGYVNWNPLSDNPENYTNEWLIYSDLETELRDIGMPKQFIVDTKQPPSLAGGNLWVDEINNMFYAFGGYFTSETPKPFETWVFDGVQNTWSNVTTQGDEVAYIAHGMSAVAPDAGIGYHLGGYQDETTDSKWSGPRRYVSEMVTFDMVTRQYSSLPGPDTLGRGEGNMLFIPASFAGLLIYFGGVSQDLQNNQVQHASMEEIWIYDIDLKKWYMQKATGDIPDNRSRFCSGITWADDKTSYNLYMYGGIDPDFQTPGFDDVYVLTMPAFVWIKMWPQADPGLNPHHSLTCNIINGTQMMVIGGYFPNTSVCDVPDVYGQHNVDLGMIEESGVLWEKFNHSNPPYRVPPRVVEVVGGTERGNANVTSPEGNITYDKYLFEKAYRVPQRYATVPWQPSTNSSVGTAGQNSGSSLKSSTLVGAIIGSVVGGVIIGVAGYYLMAFLRRRRAKSTAVGHVITASPEEPPHELGEDGARAEKMGSEICNELGREKDAQELAANPVELPSEIPIVRMRTITREIRN</sequence>
<protein>
    <recommendedName>
        <fullName evidence="7">Kelch repeat protein-like protein</fullName>
    </recommendedName>
</protein>
<gene>
    <name evidence="5" type="ORF">BS50DRAFT_625213</name>
</gene>
<keyword evidence="1" id="KW-0677">Repeat</keyword>
<evidence type="ECO:0000256" key="2">
    <source>
        <dbReference type="ARBA" id="ARBA00023004"/>
    </source>
</evidence>
<keyword evidence="3" id="KW-0472">Membrane</keyword>
<dbReference type="SUPFAM" id="SSF117281">
    <property type="entry name" value="Kelch motif"/>
    <property type="match status" value="1"/>
</dbReference>
<keyword evidence="3" id="KW-0812">Transmembrane</keyword>
<name>A0A2T2N9Y6_CORCC</name>
<dbReference type="Gene3D" id="2.120.10.80">
    <property type="entry name" value="Kelch-type beta propeller"/>
    <property type="match status" value="2"/>
</dbReference>
<accession>A0A2T2N9Y6</accession>
<dbReference type="Pfam" id="PF24681">
    <property type="entry name" value="Kelch_KLHDC2_KLHL20_DRC7"/>
    <property type="match status" value="1"/>
</dbReference>
<dbReference type="AlphaFoldDB" id="A0A2T2N9Y6"/>